<proteinExistence type="predicted"/>
<protein>
    <submittedName>
        <fullName evidence="1">Putative ovule protein</fullName>
    </submittedName>
</protein>
<name>A0A0V0HF94_SOLCH</name>
<sequence length="142" mass="15760">MSQLSPVVLLPYLCTLPFPKCSSPHVLDHLSLLSDACQVSPCREPMPAKNFSSHLSPHFVPNSLSAHLSVHLRTDPLPSYSSPHFSHHDCSFSLPYLWAPFSVQPFASYFSDQFSYHPAFSVPDFACFCALLSILAKLLHSS</sequence>
<organism evidence="1">
    <name type="scientific">Solanum chacoense</name>
    <name type="common">Chaco potato</name>
    <dbReference type="NCBI Taxonomy" id="4108"/>
    <lineage>
        <taxon>Eukaryota</taxon>
        <taxon>Viridiplantae</taxon>
        <taxon>Streptophyta</taxon>
        <taxon>Embryophyta</taxon>
        <taxon>Tracheophyta</taxon>
        <taxon>Spermatophyta</taxon>
        <taxon>Magnoliopsida</taxon>
        <taxon>eudicotyledons</taxon>
        <taxon>Gunneridae</taxon>
        <taxon>Pentapetalae</taxon>
        <taxon>asterids</taxon>
        <taxon>lamiids</taxon>
        <taxon>Solanales</taxon>
        <taxon>Solanaceae</taxon>
        <taxon>Solanoideae</taxon>
        <taxon>Solaneae</taxon>
        <taxon>Solanum</taxon>
    </lineage>
</organism>
<dbReference type="EMBL" id="GEDG01021107">
    <property type="protein sequence ID" value="JAP18576.1"/>
    <property type="molecule type" value="Transcribed_RNA"/>
</dbReference>
<evidence type="ECO:0000313" key="1">
    <source>
        <dbReference type="EMBL" id="JAP18576.1"/>
    </source>
</evidence>
<dbReference type="AlphaFoldDB" id="A0A0V0HF94"/>
<accession>A0A0V0HF94</accession>
<reference evidence="1" key="1">
    <citation type="submission" date="2015-12" db="EMBL/GenBank/DDBJ databases">
        <title>Gene expression during late stages of embryo sac development: a critical building block for successful pollen-pistil interactions.</title>
        <authorList>
            <person name="Liu Y."/>
            <person name="Joly V."/>
            <person name="Sabar M."/>
            <person name="Matton D.P."/>
        </authorList>
    </citation>
    <scope>NUCLEOTIDE SEQUENCE</scope>
</reference>